<protein>
    <submittedName>
        <fullName evidence="1">Uncharacterized protein</fullName>
    </submittedName>
</protein>
<keyword evidence="2" id="KW-1185">Reference proteome</keyword>
<accession>A0ABQ8U4C0</accession>
<sequence length="88" mass="9558">MEPLKLAQSSFVTTPIHIASLPHHSSCPEPVALAIKGRCDQGAGHPLEPRRFVPEGRAKRPGSFHATGLFQAESERYSNNPARLCISV</sequence>
<reference evidence="1" key="1">
    <citation type="journal article" date="2022" name="bioRxiv">
        <title>Genomics of Preaxostyla Flagellates Illuminates Evolutionary Transitions and the Path Towards Mitochondrial Loss.</title>
        <authorList>
            <person name="Novak L.V.F."/>
            <person name="Treitli S.C."/>
            <person name="Pyrih J."/>
            <person name="Halakuc P."/>
            <person name="Pipaliya S.V."/>
            <person name="Vacek V."/>
            <person name="Brzon O."/>
            <person name="Soukal P."/>
            <person name="Eme L."/>
            <person name="Dacks J.B."/>
            <person name="Karnkowska A."/>
            <person name="Elias M."/>
            <person name="Hampl V."/>
        </authorList>
    </citation>
    <scope>NUCLEOTIDE SEQUENCE</scope>
    <source>
        <strain evidence="1">RCP-MX</strain>
    </source>
</reference>
<name>A0ABQ8U4C0_9EUKA</name>
<dbReference type="EMBL" id="JAPMOS010000422">
    <property type="protein sequence ID" value="KAJ4452658.1"/>
    <property type="molecule type" value="Genomic_DNA"/>
</dbReference>
<organism evidence="1 2">
    <name type="scientific">Paratrimastix pyriformis</name>
    <dbReference type="NCBI Taxonomy" id="342808"/>
    <lineage>
        <taxon>Eukaryota</taxon>
        <taxon>Metamonada</taxon>
        <taxon>Preaxostyla</taxon>
        <taxon>Paratrimastigidae</taxon>
        <taxon>Paratrimastix</taxon>
    </lineage>
</organism>
<gene>
    <name evidence="1" type="ORF">PAPYR_13118</name>
</gene>
<evidence type="ECO:0000313" key="1">
    <source>
        <dbReference type="EMBL" id="KAJ4452658.1"/>
    </source>
</evidence>
<evidence type="ECO:0000313" key="2">
    <source>
        <dbReference type="Proteomes" id="UP001141327"/>
    </source>
</evidence>
<dbReference type="Proteomes" id="UP001141327">
    <property type="component" value="Unassembled WGS sequence"/>
</dbReference>
<comment type="caution">
    <text evidence="1">The sequence shown here is derived from an EMBL/GenBank/DDBJ whole genome shotgun (WGS) entry which is preliminary data.</text>
</comment>
<proteinExistence type="predicted"/>